<dbReference type="PANTHER" id="PTHR43873">
    <property type="entry name" value="COBYRINATE A,C-DIAMIDE SYNTHASE"/>
    <property type="match status" value="1"/>
</dbReference>
<comment type="caution">
    <text evidence="9">The sequence shown here is derived from an EMBL/GenBank/DDBJ whole genome shotgun (WGS) entry which is preliminary data.</text>
</comment>
<evidence type="ECO:0000313" key="10">
    <source>
        <dbReference type="Proteomes" id="UP000260649"/>
    </source>
</evidence>
<feature type="domain" description="CobQ/CobB/MinD/ParA nucleotide binding" evidence="7">
    <location>
        <begin position="5"/>
        <end position="179"/>
    </location>
</feature>
<dbReference type="GO" id="GO:0005524">
    <property type="term" value="F:ATP binding"/>
    <property type="evidence" value="ECO:0007669"/>
    <property type="project" value="UniProtKB-KW"/>
</dbReference>
<organism evidence="9 10">
    <name type="scientific">Evtepia gabavorous</name>
    <dbReference type="NCBI Taxonomy" id="2211183"/>
    <lineage>
        <taxon>Bacteria</taxon>
        <taxon>Bacillati</taxon>
        <taxon>Bacillota</taxon>
        <taxon>Clostridia</taxon>
        <taxon>Eubacteriales</taxon>
        <taxon>Evtepia</taxon>
    </lineage>
</organism>
<evidence type="ECO:0000256" key="3">
    <source>
        <dbReference type="ARBA" id="ARBA00022741"/>
    </source>
</evidence>
<evidence type="ECO:0000256" key="6">
    <source>
        <dbReference type="ARBA" id="ARBA00022962"/>
    </source>
</evidence>
<proteinExistence type="predicted"/>
<accession>A0A3E2B5F9</accession>
<dbReference type="InterPro" id="IPR027417">
    <property type="entry name" value="P-loop_NTPase"/>
</dbReference>
<comment type="cofactor">
    <cofactor evidence="1">
        <name>Mg(2+)</name>
        <dbReference type="ChEBI" id="CHEBI:18420"/>
    </cofactor>
</comment>
<sequence length="450" mass="49367">MKRLMISAMASGSGKTVLTCGLLAALTARGHAAQALKCGPDYIDPMFHEKVLGVPSRNLDLFLQGEDGVRRTLLKQKGDYVVVEGAMGFYDGVNGTDRASAWQVARTASLPVVLAIRPGGSSLTLAAQVKGLLTFRADSQIRGLVLTACRPSLYAHLAPILEEETGLPVLGYLPPMEEANIGSRHLGLLTPGEIADLNQRFRKVAEQLEKTVNLDALWALAEETEKTAVQDRPRRFRPRSCCAIGVAWDVAFCFYYADNLDALRDAGAELVFFSPLQADALPEVDGLYLGGGYPEVYAQALFRQAGIRSAIRVALRDGMPTVAECGGFLYLQEQLQTEQEVPWPMVEVLPGMGYPTRQLRRFGYLTLQAERDSLLFRAGEEIPAHEFHHWDSTQTGTALLAQKPSGKHWRCGYATDTLYAAFPHLHFGGGLPLAERFVSAAAAYRERKQR</sequence>
<dbReference type="InterPro" id="IPR011698">
    <property type="entry name" value="GATase_3"/>
</dbReference>
<dbReference type="Pfam" id="PF07685">
    <property type="entry name" value="GATase_3"/>
    <property type="match status" value="1"/>
</dbReference>
<dbReference type="Pfam" id="PF01656">
    <property type="entry name" value="CbiA"/>
    <property type="match status" value="1"/>
</dbReference>
<keyword evidence="5" id="KW-0460">Magnesium</keyword>
<evidence type="ECO:0000259" key="8">
    <source>
        <dbReference type="Pfam" id="PF07685"/>
    </source>
</evidence>
<dbReference type="GO" id="GO:0042242">
    <property type="term" value="F:cobyrinic acid a,c-diamide synthase activity"/>
    <property type="evidence" value="ECO:0007669"/>
    <property type="project" value="InterPro"/>
</dbReference>
<keyword evidence="6" id="KW-0315">Glutamine amidotransferase</keyword>
<keyword evidence="4" id="KW-0067">ATP-binding</keyword>
<evidence type="ECO:0000256" key="2">
    <source>
        <dbReference type="ARBA" id="ARBA00022598"/>
    </source>
</evidence>
<dbReference type="Proteomes" id="UP000260649">
    <property type="component" value="Unassembled WGS sequence"/>
</dbReference>
<name>A0A3E2B5F9_9FIRM</name>
<dbReference type="InterPro" id="IPR004484">
    <property type="entry name" value="CbiA/CobB_synth"/>
</dbReference>
<reference evidence="9 10" key="1">
    <citation type="submission" date="2018-07" db="EMBL/GenBank/DDBJ databases">
        <title>GABA Modulating Bacteria of the Human Gut Microbiota.</title>
        <authorList>
            <person name="Strandwitz P."/>
            <person name="Kim K.H."/>
            <person name="Terekhova D."/>
            <person name="Liu J.K."/>
            <person name="Sharma A."/>
            <person name="Levering J."/>
            <person name="Mcdonald D."/>
            <person name="Dietrich D."/>
            <person name="Ramadhar T.R."/>
            <person name="Lekbua A."/>
            <person name="Mroue N."/>
            <person name="Liston C."/>
            <person name="Stewart E.J."/>
            <person name="Dubin M.J."/>
            <person name="Zengler K."/>
            <person name="Knight R."/>
            <person name="Gilbert J.A."/>
            <person name="Clardy J."/>
            <person name="Lewis K."/>
        </authorList>
    </citation>
    <scope>NUCLEOTIDE SEQUENCE [LARGE SCALE GENOMIC DNA]</scope>
    <source>
        <strain evidence="9 10">KLE1738</strain>
    </source>
</reference>
<protein>
    <submittedName>
        <fullName evidence="9">Cobyrinate a,c-diamide synthase</fullName>
    </submittedName>
</protein>
<dbReference type="Gene3D" id="3.40.50.880">
    <property type="match status" value="1"/>
</dbReference>
<dbReference type="NCBIfam" id="TIGR00379">
    <property type="entry name" value="cobB"/>
    <property type="match status" value="1"/>
</dbReference>
<dbReference type="GeneID" id="97994676"/>
<evidence type="ECO:0000259" key="7">
    <source>
        <dbReference type="Pfam" id="PF01656"/>
    </source>
</evidence>
<dbReference type="EMBL" id="QQRQ01000003">
    <property type="protein sequence ID" value="RFT07263.1"/>
    <property type="molecule type" value="Genomic_DNA"/>
</dbReference>
<dbReference type="NCBIfam" id="NF002204">
    <property type="entry name" value="PRK01077.1"/>
    <property type="match status" value="1"/>
</dbReference>
<gene>
    <name evidence="9" type="ORF">DV520_02830</name>
</gene>
<dbReference type="OrthoDB" id="9764035at2"/>
<feature type="domain" description="CobB/CobQ-like glutamine amidotransferase" evidence="8">
    <location>
        <begin position="244"/>
        <end position="428"/>
    </location>
</feature>
<dbReference type="RefSeq" id="WP_117141715.1">
    <property type="nucleotide sequence ID" value="NZ_QIML01000003.1"/>
</dbReference>
<dbReference type="SUPFAM" id="SSF52317">
    <property type="entry name" value="Class I glutamine amidotransferase-like"/>
    <property type="match status" value="1"/>
</dbReference>
<dbReference type="SUPFAM" id="SSF52540">
    <property type="entry name" value="P-loop containing nucleoside triphosphate hydrolases"/>
    <property type="match status" value="1"/>
</dbReference>
<keyword evidence="2" id="KW-0436">Ligase</keyword>
<dbReference type="CDD" id="cd03130">
    <property type="entry name" value="GATase1_CobB"/>
    <property type="match status" value="1"/>
</dbReference>
<evidence type="ECO:0000256" key="1">
    <source>
        <dbReference type="ARBA" id="ARBA00001946"/>
    </source>
</evidence>
<evidence type="ECO:0000313" key="9">
    <source>
        <dbReference type="EMBL" id="RFT07263.1"/>
    </source>
</evidence>
<keyword evidence="3" id="KW-0547">Nucleotide-binding</keyword>
<dbReference type="PROSITE" id="PS51274">
    <property type="entry name" value="GATASE_COBBQ"/>
    <property type="match status" value="1"/>
</dbReference>
<evidence type="ECO:0000256" key="5">
    <source>
        <dbReference type="ARBA" id="ARBA00022842"/>
    </source>
</evidence>
<dbReference type="PANTHER" id="PTHR43873:SF1">
    <property type="entry name" value="COBYRINATE A,C-DIAMIDE SYNTHASE"/>
    <property type="match status" value="1"/>
</dbReference>
<dbReference type="InterPro" id="IPR002586">
    <property type="entry name" value="CobQ/CobB/MinD/ParA_Nub-bd_dom"/>
</dbReference>
<keyword evidence="10" id="KW-1185">Reference proteome</keyword>
<dbReference type="AlphaFoldDB" id="A0A3E2B5F9"/>
<evidence type="ECO:0000256" key="4">
    <source>
        <dbReference type="ARBA" id="ARBA00022840"/>
    </source>
</evidence>
<dbReference type="Gene3D" id="3.40.50.300">
    <property type="entry name" value="P-loop containing nucleotide triphosphate hydrolases"/>
    <property type="match status" value="1"/>
</dbReference>
<dbReference type="InterPro" id="IPR029062">
    <property type="entry name" value="Class_I_gatase-like"/>
</dbReference>